<reference evidence="3 4" key="1">
    <citation type="submission" date="2016-10" db="EMBL/GenBank/DDBJ databases">
        <authorList>
            <person name="de Groot N.N."/>
        </authorList>
    </citation>
    <scope>NUCLEOTIDE SEQUENCE [LARGE SCALE GENOMIC DNA]</scope>
    <source>
        <strain evidence="3 4">SP2</strain>
    </source>
</reference>
<evidence type="ECO:0000313" key="4">
    <source>
        <dbReference type="Proteomes" id="UP000182829"/>
    </source>
</evidence>
<feature type="region of interest" description="Disordered" evidence="1">
    <location>
        <begin position="100"/>
        <end position="176"/>
    </location>
</feature>
<gene>
    <name evidence="3" type="ORF">SAMN05443661_10976</name>
</gene>
<dbReference type="OrthoDB" id="71082at2157"/>
<dbReference type="AlphaFoldDB" id="A0A1I3M4B0"/>
<name>A0A1I3M4B0_9EURY</name>
<dbReference type="Proteomes" id="UP000182829">
    <property type="component" value="Unassembled WGS sequence"/>
</dbReference>
<keyword evidence="2" id="KW-0812">Transmembrane</keyword>
<protein>
    <submittedName>
        <fullName evidence="3">Uncharacterized protein</fullName>
    </submittedName>
</protein>
<dbReference type="OMA" id="IEPGHGW"/>
<accession>A0A1I3M4B0</accession>
<feature type="transmembrane region" description="Helical" evidence="2">
    <location>
        <begin position="273"/>
        <end position="294"/>
    </location>
</feature>
<evidence type="ECO:0000256" key="1">
    <source>
        <dbReference type="SAM" id="MobiDB-lite"/>
    </source>
</evidence>
<evidence type="ECO:0000256" key="2">
    <source>
        <dbReference type="SAM" id="Phobius"/>
    </source>
</evidence>
<evidence type="ECO:0000313" key="3">
    <source>
        <dbReference type="EMBL" id="SFI91851.1"/>
    </source>
</evidence>
<keyword evidence="2" id="KW-1133">Transmembrane helix</keyword>
<feature type="transmembrane region" description="Helical" evidence="2">
    <location>
        <begin position="77"/>
        <end position="94"/>
    </location>
</feature>
<keyword evidence="2" id="KW-0472">Membrane</keyword>
<proteinExistence type="predicted"/>
<feature type="transmembrane region" description="Helical" evidence="2">
    <location>
        <begin position="239"/>
        <end position="261"/>
    </location>
</feature>
<dbReference type="GeneID" id="14208649"/>
<dbReference type="RefSeq" id="WP_015233429.1">
    <property type="nucleotide sequence ID" value="NZ_FORO01000009.1"/>
</dbReference>
<feature type="transmembrane region" description="Helical" evidence="2">
    <location>
        <begin position="6"/>
        <end position="32"/>
    </location>
</feature>
<sequence length="295" mass="32431">MELGIVAGVIVIGFVHGVLPDHGWPIAAMYALNRSRHLLYGLLAALILGVGHLISSVVLVLAYYWFSTFAEFAEGPWMRYLAGTLLILLGIHEYRNGSHTHLHENGHDKREDDDHHAHTDDDHHAHTDDDHHAHTDDDHHAHTDDDHHAHTDDDHHAHTDGDHHAHTDGDHHAHTDGGILERTRSVLPGGGGHEHLDEEHAERGLAALGLTALLLGFAHEEPIQILAICVGTEACLELMLLYSLAVIVAIVVPTLLLIAGYERHRERVERITPYLPTITAIVLVGMGLAFISGLV</sequence>
<feature type="transmembrane region" description="Helical" evidence="2">
    <location>
        <begin position="39"/>
        <end position="65"/>
    </location>
</feature>
<dbReference type="EMBL" id="FORO01000009">
    <property type="protein sequence ID" value="SFI91851.1"/>
    <property type="molecule type" value="Genomic_DNA"/>
</dbReference>
<organism evidence="3 4">
    <name type="scientific">Natronobacterium gregoryi</name>
    <dbReference type="NCBI Taxonomy" id="44930"/>
    <lineage>
        <taxon>Archaea</taxon>
        <taxon>Methanobacteriati</taxon>
        <taxon>Methanobacteriota</taxon>
        <taxon>Stenosarchaea group</taxon>
        <taxon>Halobacteria</taxon>
        <taxon>Halobacteriales</taxon>
        <taxon>Natrialbaceae</taxon>
        <taxon>Natronobacterium</taxon>
    </lineage>
</organism>